<dbReference type="SUPFAM" id="SSF53448">
    <property type="entry name" value="Nucleotide-diphospho-sugar transferases"/>
    <property type="match status" value="1"/>
</dbReference>
<proteinExistence type="predicted"/>
<evidence type="ECO:0000313" key="2">
    <source>
        <dbReference type="Proteomes" id="UP000001399"/>
    </source>
</evidence>
<dbReference type="InterPro" id="IPR029044">
    <property type="entry name" value="Nucleotide-diphossugar_trans"/>
</dbReference>
<sequence length="521" mass="59106">MAQPSPVLVISYNRPDYLSKVLESVVPQLGERRIALFQDGSWSDSLGKHKTDPELQDKCVSLFIEKFPFGEYFRSDKNIGTALNIDRAERYAFETLGADSAIFLEDDLVLGPAYFKVLESLIRLAMDDERIGYVAAFGNWRKTRDQQLASANKLQPMHLLWGFGLTKRHWLKCRPYVEKYLELVSGVDYEQRDHEKIRALTTKWGIKPGDTAQDRIKSFVTAIVGATKLNTEAAYGRYIGEEGINFNAEIYRKWGFGNTSFFSEPQTLDFDLASVNFDPWYSGNNIWALEDLPSKINNAVNSKSSFNELANVLFGENPYNGFEPIFSEPEFQNWNSTHPALTRLVKETKPHVIVELGVWKGLGAYTLAAAQKSVLPHGYLIAVDTFLGSPEHWDKARRPDVHAALRFKNGRPNLFDVFLSNMVLTGMHDRVLPLVQTSDNAALILKRNGICPDLIHVDAAHEYGPALRDIENYYDLLAPGGILIGDDWNWLEVAKAAIHFSDRMGLKVHVEHPKWWIRKPT</sequence>
<dbReference type="Gene3D" id="3.40.50.150">
    <property type="entry name" value="Vaccinia Virus protein VP39"/>
    <property type="match status" value="1"/>
</dbReference>
<dbReference type="InterPro" id="IPR029063">
    <property type="entry name" value="SAM-dependent_MTases_sf"/>
</dbReference>
<keyword evidence="2" id="KW-1185">Reference proteome</keyword>
<reference evidence="2" key="1">
    <citation type="journal article" date="2011" name="J. Bacteriol.">
        <title>Genome sequences of eight morphologically diverse alphaproteobacteria.</title>
        <authorList>
            <consortium name="US DOE Joint Genome Institute"/>
            <person name="Brown P.J."/>
            <person name="Kysela D.T."/>
            <person name="Buechlein A."/>
            <person name="Hemmerich C."/>
            <person name="Brun Y.V."/>
        </authorList>
    </citation>
    <scope>NUCLEOTIDE SEQUENCE [LARGE SCALE GENOMIC DNA]</scope>
    <source>
        <strain evidence="2">ATCC 17100 / ATH 3.1.1 / DSM 162 / LMG 4299</strain>
    </source>
</reference>
<dbReference type="Gene3D" id="3.90.550.10">
    <property type="entry name" value="Spore Coat Polysaccharide Biosynthesis Protein SpsA, Chain A"/>
    <property type="match status" value="1"/>
</dbReference>
<protein>
    <recommendedName>
        <fullName evidence="3">Methyltransferase FkbM family</fullName>
    </recommendedName>
</protein>
<dbReference type="SUPFAM" id="SSF53335">
    <property type="entry name" value="S-adenosyl-L-methionine-dependent methyltransferases"/>
    <property type="match status" value="1"/>
</dbReference>
<dbReference type="KEGG" id="rva:Rvan_2459"/>
<dbReference type="eggNOG" id="COG4122">
    <property type="taxonomic scope" value="Bacteria"/>
</dbReference>
<dbReference type="RefSeq" id="WP_013420055.1">
    <property type="nucleotide sequence ID" value="NC_014664.1"/>
</dbReference>
<dbReference type="OrthoDB" id="7236134at2"/>
<dbReference type="eggNOG" id="COG1216">
    <property type="taxonomic scope" value="Bacteria"/>
</dbReference>
<dbReference type="Pfam" id="PF13578">
    <property type="entry name" value="Methyltransf_24"/>
    <property type="match status" value="1"/>
</dbReference>
<evidence type="ECO:0008006" key="3">
    <source>
        <dbReference type="Google" id="ProtNLM"/>
    </source>
</evidence>
<organism evidence="1 2">
    <name type="scientific">Rhodomicrobium vannielii (strain ATCC 17100 / DSM 162 / LMG 4299 / NCIMB 10020 / ATH 3.1.1)</name>
    <dbReference type="NCBI Taxonomy" id="648757"/>
    <lineage>
        <taxon>Bacteria</taxon>
        <taxon>Pseudomonadati</taxon>
        <taxon>Pseudomonadota</taxon>
        <taxon>Alphaproteobacteria</taxon>
        <taxon>Hyphomicrobiales</taxon>
        <taxon>Hyphomicrobiaceae</taxon>
        <taxon>Rhodomicrobium</taxon>
    </lineage>
</organism>
<name>E3I5F4_RHOVT</name>
<dbReference type="AlphaFoldDB" id="E3I5F4"/>
<dbReference type="PANTHER" id="PTHR37909">
    <property type="entry name" value="S-ADENOSYL-L-METHIONINE-DEPENDENT METHYLTRANSFERASES SUPERFAMILY PROTEIN"/>
    <property type="match status" value="1"/>
</dbReference>
<evidence type="ECO:0000313" key="1">
    <source>
        <dbReference type="EMBL" id="ADP71675.1"/>
    </source>
</evidence>
<dbReference type="Proteomes" id="UP000001399">
    <property type="component" value="Chromosome"/>
</dbReference>
<gene>
    <name evidence="1" type="ordered locus">Rvan_2459</name>
</gene>
<dbReference type="PANTHER" id="PTHR37909:SF1">
    <property type="entry name" value="S-ADENOSYL-L-METHIONINE-DEPENDENT METHYLTRANSFERASES SUPERFAMILY PROTEIN"/>
    <property type="match status" value="1"/>
</dbReference>
<accession>E3I5F4</accession>
<dbReference type="STRING" id="648757.Rvan_2459"/>
<dbReference type="HOGENOM" id="CLU_522615_0_0_5"/>
<dbReference type="EMBL" id="CP002292">
    <property type="protein sequence ID" value="ADP71675.1"/>
    <property type="molecule type" value="Genomic_DNA"/>
</dbReference>